<dbReference type="Gramene" id="KQK94928">
    <property type="protein sequence ID" value="KQK94928"/>
    <property type="gene ID" value="SETIT_027228mg"/>
</dbReference>
<evidence type="ECO:0000313" key="2">
    <source>
        <dbReference type="Proteomes" id="UP000004995"/>
    </source>
</evidence>
<dbReference type="Proteomes" id="UP000004995">
    <property type="component" value="Unassembled WGS sequence"/>
</dbReference>
<dbReference type="HOGENOM" id="CLU_2982720_0_0_1"/>
<dbReference type="EMBL" id="AGNK02005039">
    <property type="status" value="NOT_ANNOTATED_CDS"/>
    <property type="molecule type" value="Genomic_DNA"/>
</dbReference>
<dbReference type="EnsemblPlants" id="KQK94928">
    <property type="protein sequence ID" value="KQK94928"/>
    <property type="gene ID" value="SETIT_027228mg"/>
</dbReference>
<organism evidence="1 2">
    <name type="scientific">Setaria italica</name>
    <name type="common">Foxtail millet</name>
    <name type="synonym">Panicum italicum</name>
    <dbReference type="NCBI Taxonomy" id="4555"/>
    <lineage>
        <taxon>Eukaryota</taxon>
        <taxon>Viridiplantae</taxon>
        <taxon>Streptophyta</taxon>
        <taxon>Embryophyta</taxon>
        <taxon>Tracheophyta</taxon>
        <taxon>Spermatophyta</taxon>
        <taxon>Magnoliopsida</taxon>
        <taxon>Liliopsida</taxon>
        <taxon>Poales</taxon>
        <taxon>Poaceae</taxon>
        <taxon>PACMAD clade</taxon>
        <taxon>Panicoideae</taxon>
        <taxon>Panicodae</taxon>
        <taxon>Paniceae</taxon>
        <taxon>Cenchrinae</taxon>
        <taxon>Setaria</taxon>
    </lineage>
</organism>
<reference evidence="1" key="2">
    <citation type="submission" date="2018-08" db="UniProtKB">
        <authorList>
            <consortium name="EnsemblPlants"/>
        </authorList>
    </citation>
    <scope>IDENTIFICATION</scope>
    <source>
        <strain evidence="1">Yugu1</strain>
    </source>
</reference>
<evidence type="ECO:0000313" key="1">
    <source>
        <dbReference type="EnsemblPlants" id="KQK94928"/>
    </source>
</evidence>
<keyword evidence="2" id="KW-1185">Reference proteome</keyword>
<name>K3ZKX2_SETIT</name>
<accession>K3ZKX2</accession>
<protein>
    <submittedName>
        <fullName evidence="1">Uncharacterized protein</fullName>
    </submittedName>
</protein>
<proteinExistence type="predicted"/>
<reference evidence="2" key="1">
    <citation type="journal article" date="2012" name="Nat. Biotechnol.">
        <title>Reference genome sequence of the model plant Setaria.</title>
        <authorList>
            <person name="Bennetzen J.L."/>
            <person name="Schmutz J."/>
            <person name="Wang H."/>
            <person name="Percifield R."/>
            <person name="Hawkins J."/>
            <person name="Pontaroli A.C."/>
            <person name="Estep M."/>
            <person name="Feng L."/>
            <person name="Vaughn J.N."/>
            <person name="Grimwood J."/>
            <person name="Jenkins J."/>
            <person name="Barry K."/>
            <person name="Lindquist E."/>
            <person name="Hellsten U."/>
            <person name="Deshpande S."/>
            <person name="Wang X."/>
            <person name="Wu X."/>
            <person name="Mitros T."/>
            <person name="Triplett J."/>
            <person name="Yang X."/>
            <person name="Ye C.Y."/>
            <person name="Mauro-Herrera M."/>
            <person name="Wang L."/>
            <person name="Li P."/>
            <person name="Sharma M."/>
            <person name="Sharma R."/>
            <person name="Ronald P.C."/>
            <person name="Panaud O."/>
            <person name="Kellogg E.A."/>
            <person name="Brutnell T.P."/>
            <person name="Doust A.N."/>
            <person name="Tuskan G.A."/>
            <person name="Rokhsar D."/>
            <person name="Devos K.M."/>
        </authorList>
    </citation>
    <scope>NUCLEOTIDE SEQUENCE [LARGE SCALE GENOMIC DNA]</scope>
    <source>
        <strain evidence="2">cv. Yugu1</strain>
    </source>
</reference>
<dbReference type="InParanoid" id="K3ZKX2"/>
<dbReference type="AlphaFoldDB" id="K3ZKX2"/>
<sequence>MFGSVTCSECTRLVPSSLLKGNFLALDYTIDMVRSLGSREGMLLCEKDGLKGCLPRLD</sequence>